<dbReference type="Proteomes" id="UP000054359">
    <property type="component" value="Unassembled WGS sequence"/>
</dbReference>
<reference evidence="1 2" key="1">
    <citation type="submission" date="2013-11" db="EMBL/GenBank/DDBJ databases">
        <title>Genome sequencing of Stegodyphus mimosarum.</title>
        <authorList>
            <person name="Bechsgaard J."/>
        </authorList>
    </citation>
    <scope>NUCLEOTIDE SEQUENCE [LARGE SCALE GENOMIC DNA]</scope>
</reference>
<keyword evidence="2" id="KW-1185">Reference proteome</keyword>
<dbReference type="AlphaFoldDB" id="A0A087TXU5"/>
<protein>
    <submittedName>
        <fullName evidence="1">Uncharacterized protein</fullName>
    </submittedName>
</protein>
<dbReference type="EMBL" id="KK117248">
    <property type="protein sequence ID" value="KFM69934.1"/>
    <property type="molecule type" value="Genomic_DNA"/>
</dbReference>
<sequence>SVTGQDNFHSDILEPIKPSLKNIRPLTQAYQSPSAQTQALTPKSEGIVSKAFQYLWKL</sequence>
<gene>
    <name evidence="1" type="ORF">X975_06015</name>
</gene>
<proteinExistence type="predicted"/>
<name>A0A087TXU5_STEMI</name>
<feature type="non-terminal residue" evidence="1">
    <location>
        <position position="1"/>
    </location>
</feature>
<evidence type="ECO:0000313" key="2">
    <source>
        <dbReference type="Proteomes" id="UP000054359"/>
    </source>
</evidence>
<feature type="non-terminal residue" evidence="1">
    <location>
        <position position="58"/>
    </location>
</feature>
<evidence type="ECO:0000313" key="1">
    <source>
        <dbReference type="EMBL" id="KFM69934.1"/>
    </source>
</evidence>
<dbReference type="OrthoDB" id="3365060at2759"/>
<accession>A0A087TXU5</accession>
<organism evidence="1 2">
    <name type="scientific">Stegodyphus mimosarum</name>
    <name type="common">African social velvet spider</name>
    <dbReference type="NCBI Taxonomy" id="407821"/>
    <lineage>
        <taxon>Eukaryota</taxon>
        <taxon>Metazoa</taxon>
        <taxon>Ecdysozoa</taxon>
        <taxon>Arthropoda</taxon>
        <taxon>Chelicerata</taxon>
        <taxon>Arachnida</taxon>
        <taxon>Araneae</taxon>
        <taxon>Araneomorphae</taxon>
        <taxon>Entelegynae</taxon>
        <taxon>Eresoidea</taxon>
        <taxon>Eresidae</taxon>
        <taxon>Stegodyphus</taxon>
    </lineage>
</organism>